<evidence type="ECO:0000313" key="22">
    <source>
        <dbReference type="EMBL" id="MYL85164.1"/>
    </source>
</evidence>
<dbReference type="SUPFAM" id="SSF55874">
    <property type="entry name" value="ATPase domain of HSP90 chaperone/DNA topoisomerase II/histidine kinase"/>
    <property type="match status" value="1"/>
</dbReference>
<reference evidence="22 23" key="1">
    <citation type="submission" date="2020-01" db="EMBL/GenBank/DDBJ databases">
        <title>Genome sequence of Desulfovibrio aerotolerans DSM 16695(T).</title>
        <authorList>
            <person name="Karnachuk O."/>
            <person name="Avakyan M."/>
            <person name="Mardanov A."/>
            <person name="Kadnikov V."/>
            <person name="Ravin N."/>
        </authorList>
    </citation>
    <scope>NUCLEOTIDE SEQUENCE [LARGE SCALE GENOMIC DNA]</scope>
    <source>
        <strain evidence="22 23">DSM 16695</strain>
    </source>
</reference>
<dbReference type="InterPro" id="IPR050482">
    <property type="entry name" value="Sensor_HK_TwoCompSys"/>
</dbReference>
<dbReference type="GO" id="GO:0046872">
    <property type="term" value="F:metal ion binding"/>
    <property type="evidence" value="ECO:0007669"/>
    <property type="project" value="UniProtKB-KW"/>
</dbReference>
<dbReference type="Pfam" id="PF02518">
    <property type="entry name" value="HATPase_c"/>
    <property type="match status" value="1"/>
</dbReference>
<evidence type="ECO:0000256" key="16">
    <source>
        <dbReference type="ARBA" id="ARBA00023012"/>
    </source>
</evidence>
<evidence type="ECO:0000259" key="21">
    <source>
        <dbReference type="PROSITE" id="PS50109"/>
    </source>
</evidence>
<evidence type="ECO:0000256" key="5">
    <source>
        <dbReference type="ARBA" id="ARBA00012438"/>
    </source>
</evidence>
<evidence type="ECO:0000256" key="10">
    <source>
        <dbReference type="ARBA" id="ARBA00022679"/>
    </source>
</evidence>
<keyword evidence="14" id="KW-1133">Transmembrane helix</keyword>
<evidence type="ECO:0000256" key="20">
    <source>
        <dbReference type="ARBA" id="ARBA00030800"/>
    </source>
</evidence>
<dbReference type="Gene3D" id="3.30.565.10">
    <property type="entry name" value="Histidine kinase-like ATPase, C-terminal domain"/>
    <property type="match status" value="1"/>
</dbReference>
<evidence type="ECO:0000256" key="7">
    <source>
        <dbReference type="ARBA" id="ARBA00022475"/>
    </source>
</evidence>
<comment type="function">
    <text evidence="19">Member of the two-component regulatory system NreB/NreC involved in the control of dissimilatory nitrate/nitrite reduction in response to oxygen. NreB functions as a direct oxygen sensor histidine kinase which is autophosphorylated, in the absence of oxygen, probably at the conserved histidine residue, and transfers its phosphate group probably to a conserved aspartate residue of NreC. NreB/NreC activates the expression of the nitrate (narGHJI) and nitrite (nir) reductase operons, as well as the putative nitrate transporter gene narT.</text>
</comment>
<dbReference type="InterPro" id="IPR003594">
    <property type="entry name" value="HATPase_dom"/>
</dbReference>
<dbReference type="Proteomes" id="UP000482487">
    <property type="component" value="Unassembled WGS sequence"/>
</dbReference>
<sequence>MAQLITSHQRTCNALKERVKELGCLYGITRLAQREDLSALKLAQGVAEELRRSWQYPELACARVLSEGCEHRTPGYQETQWAQSALVMVEGEEVGLVEVRYLEQCPPSDEGPFLAEERHLIDAVAELLGQIIRARRAGERLRRLSRELIKAREAERQRIARELHDKTAQDLSLLKIGIEELLGRPGQPPGTGESHVRRLVDMAAGIISEVRGLSYALMPPELEQLGLATAASRLCLRFGDEQGLDVDFSCEGLDALGMDFEAQINLYRIVQEALTNIRRHAGATRVRVLLVATHPSLILRVEDDGTGFDPSARPTEDGEHARMGLLSMRERARLLGGTFGLRSRPGGGTRIKVEIPVPGEGNA</sequence>
<dbReference type="InterPro" id="IPR005467">
    <property type="entry name" value="His_kinase_dom"/>
</dbReference>
<keyword evidence="7" id="KW-1003">Cell membrane</keyword>
<dbReference type="GO" id="GO:0005886">
    <property type="term" value="C:plasma membrane"/>
    <property type="evidence" value="ECO:0007669"/>
    <property type="project" value="UniProtKB-SubCell"/>
</dbReference>
<comment type="subcellular location">
    <subcellularLocation>
        <location evidence="4">Cell membrane</location>
        <topology evidence="4">Multi-pass membrane protein</topology>
    </subcellularLocation>
    <subcellularLocation>
        <location evidence="3">Cytoplasm</location>
    </subcellularLocation>
</comment>
<keyword evidence="18" id="KW-0472">Membrane</keyword>
<evidence type="ECO:0000256" key="2">
    <source>
        <dbReference type="ARBA" id="ARBA00001966"/>
    </source>
</evidence>
<keyword evidence="9" id="KW-0963">Cytoplasm</keyword>
<keyword evidence="17" id="KW-0411">Iron-sulfur</keyword>
<keyword evidence="13 22" id="KW-0418">Kinase</keyword>
<dbReference type="OrthoDB" id="6231at2"/>
<evidence type="ECO:0000313" key="23">
    <source>
        <dbReference type="Proteomes" id="UP000482487"/>
    </source>
</evidence>
<keyword evidence="15" id="KW-0408">Iron</keyword>
<evidence type="ECO:0000256" key="3">
    <source>
        <dbReference type="ARBA" id="ARBA00004496"/>
    </source>
</evidence>
<dbReference type="GO" id="GO:0051539">
    <property type="term" value="F:4 iron, 4 sulfur cluster binding"/>
    <property type="evidence" value="ECO:0007669"/>
    <property type="project" value="UniProtKB-KW"/>
</dbReference>
<proteinExistence type="predicted"/>
<evidence type="ECO:0000256" key="9">
    <source>
        <dbReference type="ARBA" id="ARBA00022490"/>
    </source>
</evidence>
<keyword evidence="11" id="KW-0812">Transmembrane</keyword>
<evidence type="ECO:0000256" key="18">
    <source>
        <dbReference type="ARBA" id="ARBA00023136"/>
    </source>
</evidence>
<dbReference type="GO" id="GO:0046983">
    <property type="term" value="F:protein dimerization activity"/>
    <property type="evidence" value="ECO:0007669"/>
    <property type="project" value="InterPro"/>
</dbReference>
<comment type="cofactor">
    <cofactor evidence="2">
        <name>[4Fe-4S] cluster</name>
        <dbReference type="ChEBI" id="CHEBI:49883"/>
    </cofactor>
</comment>
<evidence type="ECO:0000256" key="8">
    <source>
        <dbReference type="ARBA" id="ARBA00022485"/>
    </source>
</evidence>
<dbReference type="PANTHER" id="PTHR24421">
    <property type="entry name" value="NITRATE/NITRITE SENSOR PROTEIN NARX-RELATED"/>
    <property type="match status" value="1"/>
</dbReference>
<comment type="caution">
    <text evidence="22">The sequence shown here is derived from an EMBL/GenBank/DDBJ whole genome shotgun (WGS) entry which is preliminary data.</text>
</comment>
<dbReference type="Gene3D" id="1.20.5.1930">
    <property type="match status" value="1"/>
</dbReference>
<dbReference type="PROSITE" id="PS50109">
    <property type="entry name" value="HIS_KIN"/>
    <property type="match status" value="1"/>
</dbReference>
<evidence type="ECO:0000256" key="19">
    <source>
        <dbReference type="ARBA" id="ARBA00024827"/>
    </source>
</evidence>
<accession>A0A7C9INY6</accession>
<dbReference type="Pfam" id="PF07730">
    <property type="entry name" value="HisKA_3"/>
    <property type="match status" value="1"/>
</dbReference>
<dbReference type="PANTHER" id="PTHR24421:SF37">
    <property type="entry name" value="SENSOR HISTIDINE KINASE NARS"/>
    <property type="match status" value="1"/>
</dbReference>
<dbReference type="EC" id="2.7.13.3" evidence="5"/>
<dbReference type="EMBL" id="WVUD01000061">
    <property type="protein sequence ID" value="MYL85164.1"/>
    <property type="molecule type" value="Genomic_DNA"/>
</dbReference>
<keyword evidence="10" id="KW-0808">Transferase</keyword>
<dbReference type="InterPro" id="IPR011712">
    <property type="entry name" value="Sig_transdc_His_kin_sub3_dim/P"/>
</dbReference>
<keyword evidence="12" id="KW-0479">Metal-binding</keyword>
<dbReference type="GO" id="GO:0005737">
    <property type="term" value="C:cytoplasm"/>
    <property type="evidence" value="ECO:0007669"/>
    <property type="project" value="UniProtKB-SubCell"/>
</dbReference>
<keyword evidence="16" id="KW-0902">Two-component regulatory system</keyword>
<dbReference type="InterPro" id="IPR036890">
    <property type="entry name" value="HATPase_C_sf"/>
</dbReference>
<dbReference type="SMART" id="SM00387">
    <property type="entry name" value="HATPase_c"/>
    <property type="match status" value="1"/>
</dbReference>
<evidence type="ECO:0000256" key="13">
    <source>
        <dbReference type="ARBA" id="ARBA00022777"/>
    </source>
</evidence>
<protein>
    <recommendedName>
        <fullName evidence="6">Oxygen sensor histidine kinase NreB</fullName>
        <ecNumber evidence="5">2.7.13.3</ecNumber>
    </recommendedName>
    <alternativeName>
        <fullName evidence="20">Nitrogen regulation protein B</fullName>
    </alternativeName>
</protein>
<keyword evidence="23" id="KW-1185">Reference proteome</keyword>
<evidence type="ECO:0000256" key="4">
    <source>
        <dbReference type="ARBA" id="ARBA00004651"/>
    </source>
</evidence>
<evidence type="ECO:0000256" key="6">
    <source>
        <dbReference type="ARBA" id="ARBA00017322"/>
    </source>
</evidence>
<keyword evidence="8" id="KW-0004">4Fe-4S</keyword>
<organism evidence="22 23">
    <name type="scientific">Solidesulfovibrio aerotolerans</name>
    <dbReference type="NCBI Taxonomy" id="295255"/>
    <lineage>
        <taxon>Bacteria</taxon>
        <taxon>Pseudomonadati</taxon>
        <taxon>Thermodesulfobacteriota</taxon>
        <taxon>Desulfovibrionia</taxon>
        <taxon>Desulfovibrionales</taxon>
        <taxon>Desulfovibrionaceae</taxon>
        <taxon>Solidesulfovibrio</taxon>
    </lineage>
</organism>
<evidence type="ECO:0000256" key="11">
    <source>
        <dbReference type="ARBA" id="ARBA00022692"/>
    </source>
</evidence>
<feature type="domain" description="Histidine kinase" evidence="21">
    <location>
        <begin position="266"/>
        <end position="359"/>
    </location>
</feature>
<dbReference type="InterPro" id="IPR004358">
    <property type="entry name" value="Sig_transdc_His_kin-like_C"/>
</dbReference>
<dbReference type="PRINTS" id="PR00344">
    <property type="entry name" value="BCTRLSENSOR"/>
</dbReference>
<dbReference type="CDD" id="cd16917">
    <property type="entry name" value="HATPase_UhpB-NarQ-NarX-like"/>
    <property type="match status" value="1"/>
</dbReference>
<evidence type="ECO:0000256" key="15">
    <source>
        <dbReference type="ARBA" id="ARBA00023004"/>
    </source>
</evidence>
<comment type="catalytic activity">
    <reaction evidence="1">
        <text>ATP + protein L-histidine = ADP + protein N-phospho-L-histidine.</text>
        <dbReference type="EC" id="2.7.13.3"/>
    </reaction>
</comment>
<evidence type="ECO:0000256" key="14">
    <source>
        <dbReference type="ARBA" id="ARBA00022989"/>
    </source>
</evidence>
<dbReference type="AlphaFoldDB" id="A0A7C9INY6"/>
<evidence type="ECO:0000256" key="12">
    <source>
        <dbReference type="ARBA" id="ARBA00022723"/>
    </source>
</evidence>
<gene>
    <name evidence="22" type="ORF">GTA51_18860</name>
</gene>
<evidence type="ECO:0000256" key="1">
    <source>
        <dbReference type="ARBA" id="ARBA00000085"/>
    </source>
</evidence>
<dbReference type="GO" id="GO:0000155">
    <property type="term" value="F:phosphorelay sensor kinase activity"/>
    <property type="evidence" value="ECO:0007669"/>
    <property type="project" value="InterPro"/>
</dbReference>
<evidence type="ECO:0000256" key="17">
    <source>
        <dbReference type="ARBA" id="ARBA00023014"/>
    </source>
</evidence>
<name>A0A7C9INY6_9BACT</name>